<dbReference type="Proteomes" id="UP000237466">
    <property type="component" value="Unassembled WGS sequence"/>
</dbReference>
<accession>A0A2S3R0R2</accession>
<name>A0A2S3R0R2_VIBVL</name>
<dbReference type="PANTHER" id="PTHR43102:SF2">
    <property type="entry name" value="GAF DOMAIN-CONTAINING PROTEIN"/>
    <property type="match status" value="1"/>
</dbReference>
<dbReference type="InterPro" id="IPR003018">
    <property type="entry name" value="GAF"/>
</dbReference>
<sequence length="322" mass="36026">MQTPKKPDNEPQRIADLHSLNILDTAAEERFDRVTRIARRLFDVPIALVSLVDEDRQWFKSCFGLDVSETPRDISFCGHAILGADTLIVEDASQDARFADNPLVTGEPHIRFYAGVPLMFEHSSYLGTLCIIDTKPRTLNDDERLDLIDLAKMAERELAATHSASIDDLTQISNRRGFMTLAKKSMAYCEVGDYPYSIAYLDLNGFKPINDQFGHQEGDLALKAFADTMKKSFRESDVFARLGGDEFVVFMSGASRSVAQIAIQRFTEALQRYNQSANRGYDLSFCAGIVSVEPNANISLDELLSQADKAMYQQKGNKTPRS</sequence>
<dbReference type="AlphaFoldDB" id="A0A2S3R0R2"/>
<dbReference type="SMART" id="SM00267">
    <property type="entry name" value="GGDEF"/>
    <property type="match status" value="1"/>
</dbReference>
<dbReference type="Pfam" id="PF00990">
    <property type="entry name" value="GGDEF"/>
    <property type="match status" value="1"/>
</dbReference>
<evidence type="ECO:0000313" key="2">
    <source>
        <dbReference type="EMBL" id="POB46062.1"/>
    </source>
</evidence>
<dbReference type="CDD" id="cd01949">
    <property type="entry name" value="GGDEF"/>
    <property type="match status" value="1"/>
</dbReference>
<dbReference type="RefSeq" id="WP_103200703.1">
    <property type="nucleotide sequence ID" value="NZ_JASMUA010000001.1"/>
</dbReference>
<dbReference type="PROSITE" id="PS50887">
    <property type="entry name" value="GGDEF"/>
    <property type="match status" value="1"/>
</dbReference>
<organism evidence="2 3">
    <name type="scientific">Vibrio vulnificus</name>
    <dbReference type="NCBI Taxonomy" id="672"/>
    <lineage>
        <taxon>Bacteria</taxon>
        <taxon>Pseudomonadati</taxon>
        <taxon>Pseudomonadota</taxon>
        <taxon>Gammaproteobacteria</taxon>
        <taxon>Vibrionales</taxon>
        <taxon>Vibrionaceae</taxon>
        <taxon>Vibrio</taxon>
    </lineage>
</organism>
<proteinExistence type="predicted"/>
<protein>
    <submittedName>
        <fullName evidence="2">GGDEF domain-containing protein</fullName>
    </submittedName>
</protein>
<dbReference type="InterPro" id="IPR029016">
    <property type="entry name" value="GAF-like_dom_sf"/>
</dbReference>
<dbReference type="Gene3D" id="3.30.450.40">
    <property type="match status" value="1"/>
</dbReference>
<dbReference type="Pfam" id="PF01590">
    <property type="entry name" value="GAF"/>
    <property type="match status" value="1"/>
</dbReference>
<dbReference type="PANTHER" id="PTHR43102">
    <property type="entry name" value="SLR1143 PROTEIN"/>
    <property type="match status" value="1"/>
</dbReference>
<comment type="caution">
    <text evidence="2">The sequence shown here is derived from an EMBL/GenBank/DDBJ whole genome shotgun (WGS) entry which is preliminary data.</text>
</comment>
<gene>
    <name evidence="2" type="ORF">CRN52_15395</name>
</gene>
<dbReference type="Gene3D" id="3.30.70.270">
    <property type="match status" value="1"/>
</dbReference>
<feature type="domain" description="GGDEF" evidence="1">
    <location>
        <begin position="194"/>
        <end position="322"/>
    </location>
</feature>
<dbReference type="SUPFAM" id="SSF55781">
    <property type="entry name" value="GAF domain-like"/>
    <property type="match status" value="1"/>
</dbReference>
<dbReference type="InterPro" id="IPR043128">
    <property type="entry name" value="Rev_trsase/Diguanyl_cyclase"/>
</dbReference>
<dbReference type="SUPFAM" id="SSF55073">
    <property type="entry name" value="Nucleotide cyclase"/>
    <property type="match status" value="1"/>
</dbReference>
<evidence type="ECO:0000313" key="3">
    <source>
        <dbReference type="Proteomes" id="UP000237466"/>
    </source>
</evidence>
<dbReference type="EMBL" id="PDGH01000111">
    <property type="protein sequence ID" value="POB46062.1"/>
    <property type="molecule type" value="Genomic_DNA"/>
</dbReference>
<evidence type="ECO:0000259" key="1">
    <source>
        <dbReference type="PROSITE" id="PS50887"/>
    </source>
</evidence>
<reference evidence="2 3" key="1">
    <citation type="journal article" date="2018" name="Front. Microbiol.">
        <title>Phylogeny of Vibrio vulnificus from the Analysis of the Core-Genome: Implications for Intra-Species Taxonomy.</title>
        <authorList>
            <person name="Roig F.J."/>
            <person name="Gonzalez-Candelas F."/>
            <person name="Sanjuan E."/>
            <person name="Fouz B."/>
            <person name="Feil E.J."/>
            <person name="Llorens C."/>
            <person name="Baker-Austin C."/>
            <person name="Oliver J.D."/>
            <person name="Danin-Poleg Y."/>
            <person name="Gibas C.J."/>
            <person name="Kashi Y."/>
            <person name="Gulig P.A."/>
            <person name="Morrison S.S."/>
            <person name="Amaro C."/>
        </authorList>
    </citation>
    <scope>NUCLEOTIDE SEQUENCE [LARGE SCALE GENOMIC DNA]</scope>
    <source>
        <strain evidence="2 3">CECT4608</strain>
    </source>
</reference>
<dbReference type="InterPro" id="IPR000160">
    <property type="entry name" value="GGDEF_dom"/>
</dbReference>
<dbReference type="InterPro" id="IPR029787">
    <property type="entry name" value="Nucleotide_cyclase"/>
</dbReference>
<dbReference type="SMART" id="SM00065">
    <property type="entry name" value="GAF"/>
    <property type="match status" value="1"/>
</dbReference>
<dbReference type="NCBIfam" id="TIGR00254">
    <property type="entry name" value="GGDEF"/>
    <property type="match status" value="1"/>
</dbReference>